<evidence type="ECO:0000313" key="3">
    <source>
        <dbReference type="EMBL" id="GAA2089659.1"/>
    </source>
</evidence>
<organism evidence="3 4">
    <name type="scientific">Brevibacterium salitolerans</name>
    <dbReference type="NCBI Taxonomy" id="1403566"/>
    <lineage>
        <taxon>Bacteria</taxon>
        <taxon>Bacillati</taxon>
        <taxon>Actinomycetota</taxon>
        <taxon>Actinomycetes</taxon>
        <taxon>Micrococcales</taxon>
        <taxon>Brevibacteriaceae</taxon>
        <taxon>Brevibacterium</taxon>
    </lineage>
</organism>
<sequence length="570" mass="58946">MSTSIRTGHSRQRTLAALLLLCLAATAGATGLGSTLTTAGFTDPTYGSVSLRTSAGPDAAPVAYDQSAAAAVFLTPSGDLYVGGLRSTGDGNGAVPGPRTDPTRVDLPRGVRIVDAAGSTNDFHTPHTQTTSFMALDDDGGVWTWGMTYRSPAGPQLIGRGDISVAASRSAGRVTRTAGGGELPAIARIARIENQFLALDRAGILWAWGYGGENLPAPAGAGDAPLPFPAQRTTAVPSGSGCAADGGNSLGEVHWHSVWSGPNAAGAVARNGLVYTWGFDNSDGTGSPAVSTRCPALNEGANRALFQRYPELYTTADGLVYDEDALTSESARHERYADIVAHMRTRSLDACDGVLGAEAVDSGRCPVRQLGFSAGAARLLTQDGELLTWTTKSAWGRQFLGRPDRSDAPADRPAPVSGDRRYDAVAAGVSSVLALGRDGRVYGWGANNVCQAVGAQTAGGTVSGTDCANDAAPSDRTTVLEPLAVSGVPRDVRVEHIALTQCAAWARLADGRTYAWGAGTAGGHLFSQCRVPASPSLRGYRIYRHTEADEAHPFGTPITGAATPTVLVRS</sequence>
<dbReference type="Gene3D" id="2.130.10.30">
    <property type="entry name" value="Regulator of chromosome condensation 1/beta-lactamase-inhibitor protein II"/>
    <property type="match status" value="2"/>
</dbReference>
<evidence type="ECO:0000313" key="4">
    <source>
        <dbReference type="Proteomes" id="UP001500984"/>
    </source>
</evidence>
<dbReference type="EMBL" id="BAAAPZ010000002">
    <property type="protein sequence ID" value="GAA2089659.1"/>
    <property type="molecule type" value="Genomic_DNA"/>
</dbReference>
<dbReference type="RefSeq" id="WP_344334911.1">
    <property type="nucleotide sequence ID" value="NZ_BAAAPZ010000002.1"/>
</dbReference>
<name>A0ABN2WD40_9MICO</name>
<dbReference type="SUPFAM" id="SSF50985">
    <property type="entry name" value="RCC1/BLIP-II"/>
    <property type="match status" value="2"/>
</dbReference>
<keyword evidence="4" id="KW-1185">Reference proteome</keyword>
<dbReference type="PANTHER" id="PTHR45982">
    <property type="entry name" value="REGULATOR OF CHROMOSOME CONDENSATION"/>
    <property type="match status" value="1"/>
</dbReference>
<dbReference type="InterPro" id="IPR051553">
    <property type="entry name" value="Ran_GTPase-activating"/>
</dbReference>
<evidence type="ECO:0008006" key="5">
    <source>
        <dbReference type="Google" id="ProtNLM"/>
    </source>
</evidence>
<comment type="caution">
    <text evidence="3">The sequence shown here is derived from an EMBL/GenBank/DDBJ whole genome shotgun (WGS) entry which is preliminary data.</text>
</comment>
<dbReference type="Pfam" id="PF13540">
    <property type="entry name" value="RCC1_2"/>
    <property type="match status" value="1"/>
</dbReference>
<dbReference type="InterPro" id="IPR009091">
    <property type="entry name" value="RCC1/BLIP-II"/>
</dbReference>
<proteinExistence type="predicted"/>
<feature type="region of interest" description="Disordered" evidence="1">
    <location>
        <begin position="400"/>
        <end position="419"/>
    </location>
</feature>
<dbReference type="Proteomes" id="UP001500984">
    <property type="component" value="Unassembled WGS sequence"/>
</dbReference>
<protein>
    <recommendedName>
        <fullName evidence="5">Alpha-tubulin suppressor</fullName>
    </recommendedName>
</protein>
<reference evidence="3 4" key="1">
    <citation type="journal article" date="2019" name="Int. J. Syst. Evol. Microbiol.">
        <title>The Global Catalogue of Microorganisms (GCM) 10K type strain sequencing project: providing services to taxonomists for standard genome sequencing and annotation.</title>
        <authorList>
            <consortium name="The Broad Institute Genomics Platform"/>
            <consortium name="The Broad Institute Genome Sequencing Center for Infectious Disease"/>
            <person name="Wu L."/>
            <person name="Ma J."/>
        </authorList>
    </citation>
    <scope>NUCLEOTIDE SEQUENCE [LARGE SCALE GENOMIC DNA]</scope>
    <source>
        <strain evidence="3 4">JCM 15900</strain>
    </source>
</reference>
<dbReference type="PANTHER" id="PTHR45982:SF1">
    <property type="entry name" value="REGULATOR OF CHROMOSOME CONDENSATION"/>
    <property type="match status" value="1"/>
</dbReference>
<feature type="signal peptide" evidence="2">
    <location>
        <begin position="1"/>
        <end position="29"/>
    </location>
</feature>
<evidence type="ECO:0000256" key="2">
    <source>
        <dbReference type="SAM" id="SignalP"/>
    </source>
</evidence>
<accession>A0ABN2WD40</accession>
<gene>
    <name evidence="3" type="ORF">GCM10009823_05590</name>
</gene>
<keyword evidence="2" id="KW-0732">Signal</keyword>
<feature type="chain" id="PRO_5047434080" description="Alpha-tubulin suppressor" evidence="2">
    <location>
        <begin position="30"/>
        <end position="570"/>
    </location>
</feature>
<evidence type="ECO:0000256" key="1">
    <source>
        <dbReference type="SAM" id="MobiDB-lite"/>
    </source>
</evidence>